<dbReference type="NCBIfam" id="NF003657">
    <property type="entry name" value="PRK05289.1"/>
    <property type="match status" value="1"/>
</dbReference>
<gene>
    <name evidence="9" type="primary">lpxA</name>
    <name evidence="9" type="ORF">SV7mr_11630</name>
</gene>
<dbReference type="Proteomes" id="UP000315003">
    <property type="component" value="Chromosome"/>
</dbReference>
<organism evidence="9 10">
    <name type="scientific">Stieleria bergensis</name>
    <dbReference type="NCBI Taxonomy" id="2528025"/>
    <lineage>
        <taxon>Bacteria</taxon>
        <taxon>Pseudomonadati</taxon>
        <taxon>Planctomycetota</taxon>
        <taxon>Planctomycetia</taxon>
        <taxon>Pirellulales</taxon>
        <taxon>Pirellulaceae</taxon>
        <taxon>Stieleria</taxon>
    </lineage>
</organism>
<protein>
    <submittedName>
        <fullName evidence="9">Acyl-[acyl-carrier-protein]--UDP-N-acetylglucosamine O-acyltransferase</fullName>
        <ecNumber evidence="9">2.3.1.129</ecNumber>
    </submittedName>
</protein>
<proteinExistence type="predicted"/>
<dbReference type="Pfam" id="PF00132">
    <property type="entry name" value="Hexapep"/>
    <property type="match status" value="1"/>
</dbReference>
<keyword evidence="1" id="KW-0963">Cytoplasm</keyword>
<dbReference type="PANTHER" id="PTHR43480">
    <property type="entry name" value="ACYL-[ACYL-CARRIER-PROTEIN]--UDP-N-ACETYLGLUCOSAMINE O-ACYLTRANSFERASE"/>
    <property type="match status" value="1"/>
</dbReference>
<keyword evidence="6" id="KW-0443">Lipid metabolism</keyword>
<dbReference type="AlphaFoldDB" id="A0A517SRB1"/>
<evidence type="ECO:0000256" key="4">
    <source>
        <dbReference type="ARBA" id="ARBA00022679"/>
    </source>
</evidence>
<accession>A0A517SRB1</accession>
<evidence type="ECO:0000256" key="3">
    <source>
        <dbReference type="ARBA" id="ARBA00022556"/>
    </source>
</evidence>
<evidence type="ECO:0000256" key="2">
    <source>
        <dbReference type="ARBA" id="ARBA00022516"/>
    </source>
</evidence>
<dbReference type="GO" id="GO:0008780">
    <property type="term" value="F:acyl-[acyl-carrier-protein]-UDP-N-acetylglucosamine O-acyltransferase activity"/>
    <property type="evidence" value="ECO:0007669"/>
    <property type="project" value="UniProtKB-EC"/>
</dbReference>
<dbReference type="Pfam" id="PF13720">
    <property type="entry name" value="Acetyltransf_11"/>
    <property type="match status" value="1"/>
</dbReference>
<keyword evidence="10" id="KW-1185">Reference proteome</keyword>
<dbReference type="PANTHER" id="PTHR43480:SF1">
    <property type="entry name" value="ACYL-[ACYL-CARRIER-PROTEIN]--UDP-N-ACETYLGLUCOSAMINE O-ACYLTRANSFERASE, MITOCHONDRIAL-RELATED"/>
    <property type="match status" value="1"/>
</dbReference>
<dbReference type="EMBL" id="CP036272">
    <property type="protein sequence ID" value="QDT58670.1"/>
    <property type="molecule type" value="Genomic_DNA"/>
</dbReference>
<keyword evidence="3" id="KW-0441">Lipid A biosynthesis</keyword>
<dbReference type="InterPro" id="IPR001451">
    <property type="entry name" value="Hexapep"/>
</dbReference>
<evidence type="ECO:0000256" key="1">
    <source>
        <dbReference type="ARBA" id="ARBA00022490"/>
    </source>
</evidence>
<evidence type="ECO:0000259" key="8">
    <source>
        <dbReference type="Pfam" id="PF13720"/>
    </source>
</evidence>
<keyword evidence="4 9" id="KW-0808">Transferase</keyword>
<keyword evidence="2" id="KW-0444">Lipid biosynthesis</keyword>
<dbReference type="InterPro" id="IPR011004">
    <property type="entry name" value="Trimer_LpxA-like_sf"/>
</dbReference>
<evidence type="ECO:0000256" key="7">
    <source>
        <dbReference type="ARBA" id="ARBA00023315"/>
    </source>
</evidence>
<dbReference type="SUPFAM" id="SSF51161">
    <property type="entry name" value="Trimeric LpxA-like enzymes"/>
    <property type="match status" value="1"/>
</dbReference>
<reference evidence="9 10" key="1">
    <citation type="submission" date="2019-02" db="EMBL/GenBank/DDBJ databases">
        <title>Deep-cultivation of Planctomycetes and their phenomic and genomic characterization uncovers novel biology.</title>
        <authorList>
            <person name="Wiegand S."/>
            <person name="Jogler M."/>
            <person name="Boedeker C."/>
            <person name="Pinto D."/>
            <person name="Vollmers J."/>
            <person name="Rivas-Marin E."/>
            <person name="Kohn T."/>
            <person name="Peeters S.H."/>
            <person name="Heuer A."/>
            <person name="Rast P."/>
            <person name="Oberbeckmann S."/>
            <person name="Bunk B."/>
            <person name="Jeske O."/>
            <person name="Meyerdierks A."/>
            <person name="Storesund J.E."/>
            <person name="Kallscheuer N."/>
            <person name="Luecker S."/>
            <person name="Lage O.M."/>
            <person name="Pohl T."/>
            <person name="Merkel B.J."/>
            <person name="Hornburger P."/>
            <person name="Mueller R.-W."/>
            <person name="Bruemmer F."/>
            <person name="Labrenz M."/>
            <person name="Spormann A.M."/>
            <person name="Op den Camp H."/>
            <person name="Overmann J."/>
            <person name="Amann R."/>
            <person name="Jetten M.S.M."/>
            <person name="Mascher T."/>
            <person name="Medema M.H."/>
            <person name="Devos D.P."/>
            <person name="Kaster A.-K."/>
            <person name="Ovreas L."/>
            <person name="Rohde M."/>
            <person name="Galperin M.Y."/>
            <person name="Jogler C."/>
        </authorList>
    </citation>
    <scope>NUCLEOTIDE SEQUENCE [LARGE SCALE GENOMIC DNA]</scope>
    <source>
        <strain evidence="9 10">SV_7m_r</strain>
    </source>
</reference>
<dbReference type="InterPro" id="IPR010137">
    <property type="entry name" value="Lipid_A_LpxA"/>
</dbReference>
<keyword evidence="5" id="KW-0677">Repeat</keyword>
<dbReference type="RefSeq" id="WP_145269967.1">
    <property type="nucleotide sequence ID" value="NZ_CP036272.1"/>
</dbReference>
<dbReference type="Gene3D" id="2.160.10.10">
    <property type="entry name" value="Hexapeptide repeat proteins"/>
    <property type="match status" value="1"/>
</dbReference>
<dbReference type="InterPro" id="IPR037157">
    <property type="entry name" value="Acetyltransf_C_sf"/>
</dbReference>
<dbReference type="NCBIfam" id="TIGR01852">
    <property type="entry name" value="lipid_A_lpxA"/>
    <property type="match status" value="1"/>
</dbReference>
<dbReference type="PROSITE" id="PS00101">
    <property type="entry name" value="HEXAPEP_TRANSFERASES"/>
    <property type="match status" value="1"/>
</dbReference>
<dbReference type="InterPro" id="IPR018357">
    <property type="entry name" value="Hexapep_transf_CS"/>
</dbReference>
<evidence type="ECO:0000256" key="5">
    <source>
        <dbReference type="ARBA" id="ARBA00022737"/>
    </source>
</evidence>
<name>A0A517SRB1_9BACT</name>
<dbReference type="PIRSF" id="PIRSF000456">
    <property type="entry name" value="UDP-GlcNAc_acltr"/>
    <property type="match status" value="1"/>
</dbReference>
<evidence type="ECO:0000313" key="9">
    <source>
        <dbReference type="EMBL" id="QDT58670.1"/>
    </source>
</evidence>
<keyword evidence="7 9" id="KW-0012">Acyltransferase</keyword>
<sequence length="274" mass="29688">MSVQIAQTAIVDPRATIGDGVKIGHYSVIGPDVEIGANTRIDEHCVFTGQVSVGPDNRFYAGCVIGGDPQDTSYQNTPAQVVIGQNNIFREHCTVNRGTEKEDRITVVGDDNFFMTNVHIAHDCKVGNRIVIANNGMLGGHVKVFDDVIFAGGVGVSHYATVGSLSFVSAMSRVLHDVPPFTIVDGQPTRPRAVNTIGLKRHGFDAHAIKAVTRAFRLLYRARVGVEKAREEIFSTGPVHPSVKYLFDCVDTSCSGRAGRGQDQRNQQQKKKAA</sequence>
<evidence type="ECO:0000313" key="10">
    <source>
        <dbReference type="Proteomes" id="UP000315003"/>
    </source>
</evidence>
<dbReference type="CDD" id="cd03351">
    <property type="entry name" value="LbH_UDP-GlcNAc_AT"/>
    <property type="match status" value="1"/>
</dbReference>
<dbReference type="GO" id="GO:0009245">
    <property type="term" value="P:lipid A biosynthetic process"/>
    <property type="evidence" value="ECO:0007669"/>
    <property type="project" value="UniProtKB-KW"/>
</dbReference>
<feature type="domain" description="UDP N-acetylglucosamine O-acyltransferase C-terminal" evidence="8">
    <location>
        <begin position="177"/>
        <end position="253"/>
    </location>
</feature>
<dbReference type="InterPro" id="IPR029098">
    <property type="entry name" value="Acetyltransf_C"/>
</dbReference>
<dbReference type="EC" id="2.3.1.129" evidence="9"/>
<dbReference type="OrthoDB" id="9807278at2"/>
<evidence type="ECO:0000256" key="6">
    <source>
        <dbReference type="ARBA" id="ARBA00023098"/>
    </source>
</evidence>
<dbReference type="Gene3D" id="1.20.1180.10">
    <property type="entry name" value="Udp N-acetylglucosamine O-acyltransferase, C-terminal domain"/>
    <property type="match status" value="1"/>
</dbReference>
<dbReference type="GO" id="GO:0016020">
    <property type="term" value="C:membrane"/>
    <property type="evidence" value="ECO:0007669"/>
    <property type="project" value="GOC"/>
</dbReference>